<evidence type="ECO:0000313" key="6">
    <source>
        <dbReference type="Proteomes" id="UP001208041"/>
    </source>
</evidence>
<dbReference type="Pfam" id="PF02397">
    <property type="entry name" value="Bac_transf"/>
    <property type="match status" value="1"/>
</dbReference>
<evidence type="ECO:0000256" key="1">
    <source>
        <dbReference type="ARBA" id="ARBA00006464"/>
    </source>
</evidence>
<keyword evidence="5" id="KW-0808">Transferase</keyword>
<dbReference type="PANTHER" id="PTHR30576:SF8">
    <property type="entry name" value="UNDECAPRENYL-PHOSPHATE GALACTOSE PHOSPHOTRANSFERASE"/>
    <property type="match status" value="1"/>
</dbReference>
<feature type="transmembrane region" description="Helical" evidence="3">
    <location>
        <begin position="7"/>
        <end position="32"/>
    </location>
</feature>
<keyword evidence="2" id="KW-0270">Exopolysaccharide synthesis</keyword>
<evidence type="ECO:0000256" key="3">
    <source>
        <dbReference type="SAM" id="Phobius"/>
    </source>
</evidence>
<keyword evidence="3" id="KW-0812">Transmembrane</keyword>
<keyword evidence="3" id="KW-1133">Transmembrane helix</keyword>
<accession>A0AAE3IYT8</accession>
<dbReference type="AlphaFoldDB" id="A0AAE3IYT8"/>
<comment type="similarity">
    <text evidence="1">Belongs to the bacterial sugar transferase family.</text>
</comment>
<dbReference type="Proteomes" id="UP001208041">
    <property type="component" value="Unassembled WGS sequence"/>
</dbReference>
<comment type="caution">
    <text evidence="5">The sequence shown here is derived from an EMBL/GenBank/DDBJ whole genome shotgun (WGS) entry which is preliminary data.</text>
</comment>
<dbReference type="PANTHER" id="PTHR30576">
    <property type="entry name" value="COLANIC BIOSYNTHESIS UDP-GLUCOSE LIPID CARRIER TRANSFERASE"/>
    <property type="match status" value="1"/>
</dbReference>
<name>A0AAE3IYT8_9RHOB</name>
<evidence type="ECO:0000256" key="2">
    <source>
        <dbReference type="ARBA" id="ARBA00023169"/>
    </source>
</evidence>
<dbReference type="GO" id="GO:0016780">
    <property type="term" value="F:phosphotransferase activity, for other substituted phosphate groups"/>
    <property type="evidence" value="ECO:0007669"/>
    <property type="project" value="TreeGrafter"/>
</dbReference>
<feature type="domain" description="Bacterial sugar transferase" evidence="4">
    <location>
        <begin position="3"/>
        <end position="176"/>
    </location>
</feature>
<dbReference type="InterPro" id="IPR003362">
    <property type="entry name" value="Bact_transf"/>
</dbReference>
<evidence type="ECO:0000259" key="4">
    <source>
        <dbReference type="Pfam" id="PF02397"/>
    </source>
</evidence>
<protein>
    <submittedName>
        <fullName evidence="5">Sugar transferase</fullName>
    </submittedName>
</protein>
<organism evidence="5 6">
    <name type="scientific">Halocynthiibacter halioticoli</name>
    <dbReference type="NCBI Taxonomy" id="2986804"/>
    <lineage>
        <taxon>Bacteria</taxon>
        <taxon>Pseudomonadati</taxon>
        <taxon>Pseudomonadota</taxon>
        <taxon>Alphaproteobacteria</taxon>
        <taxon>Rhodobacterales</taxon>
        <taxon>Paracoccaceae</taxon>
        <taxon>Halocynthiibacter</taxon>
    </lineage>
</organism>
<proteinExistence type="inferred from homology"/>
<reference evidence="5" key="1">
    <citation type="submission" date="2022-10" db="EMBL/GenBank/DDBJ databases">
        <authorList>
            <person name="Yue Y."/>
        </authorList>
    </citation>
    <scope>NUCLEOTIDE SEQUENCE</scope>
    <source>
        <strain evidence="5">Z654</strain>
    </source>
</reference>
<dbReference type="RefSeq" id="WP_263953361.1">
    <property type="nucleotide sequence ID" value="NZ_JAOYFC010000002.1"/>
</dbReference>
<keyword evidence="3" id="KW-0472">Membrane</keyword>
<evidence type="ECO:0000313" key="5">
    <source>
        <dbReference type="EMBL" id="MCV6824499.1"/>
    </source>
</evidence>
<dbReference type="GO" id="GO:0000271">
    <property type="term" value="P:polysaccharide biosynthetic process"/>
    <property type="evidence" value="ECO:0007669"/>
    <property type="project" value="UniProtKB-KW"/>
</dbReference>
<gene>
    <name evidence="5" type="ORF">OH136_08000</name>
</gene>
<keyword evidence="6" id="KW-1185">Reference proteome</keyword>
<sequence length="208" mass="23661">MPRIVELLIVFTALLFLIIPIAVTGAALYLALGSPVFFRQTRVGKDLRVFDILKYRTMTNDVDENGNLLPDEMRQTRFSKFIRRVRLDELPQILAIAKGDMALVGPRPLLPQTIESFGELGKERCKVRPGLTGWSQVNGNVNLTNAQKLKLDLWYVYHRSLLLDFKIIVATIGVVIFGENVNDDRINTAESWLREVGLAEQFENKEFV</sequence>
<dbReference type="EMBL" id="JAOYFC010000002">
    <property type="protein sequence ID" value="MCV6824499.1"/>
    <property type="molecule type" value="Genomic_DNA"/>
</dbReference>